<accession>A0ACB9BP33</accession>
<comment type="caution">
    <text evidence="1">The sequence shown here is derived from an EMBL/GenBank/DDBJ whole genome shotgun (WGS) entry which is preliminary data.</text>
</comment>
<protein>
    <submittedName>
        <fullName evidence="1">Uncharacterized protein</fullName>
    </submittedName>
</protein>
<organism evidence="1 2">
    <name type="scientific">Cichorium intybus</name>
    <name type="common">Chicory</name>
    <dbReference type="NCBI Taxonomy" id="13427"/>
    <lineage>
        <taxon>Eukaryota</taxon>
        <taxon>Viridiplantae</taxon>
        <taxon>Streptophyta</taxon>
        <taxon>Embryophyta</taxon>
        <taxon>Tracheophyta</taxon>
        <taxon>Spermatophyta</taxon>
        <taxon>Magnoliopsida</taxon>
        <taxon>eudicotyledons</taxon>
        <taxon>Gunneridae</taxon>
        <taxon>Pentapetalae</taxon>
        <taxon>asterids</taxon>
        <taxon>campanulids</taxon>
        <taxon>Asterales</taxon>
        <taxon>Asteraceae</taxon>
        <taxon>Cichorioideae</taxon>
        <taxon>Cichorieae</taxon>
        <taxon>Cichoriinae</taxon>
        <taxon>Cichorium</taxon>
    </lineage>
</organism>
<name>A0ACB9BP33_CICIN</name>
<reference evidence="1 2" key="2">
    <citation type="journal article" date="2022" name="Mol. Ecol. Resour.">
        <title>The genomes of chicory, endive, great burdock and yacon provide insights into Asteraceae paleo-polyploidization history and plant inulin production.</title>
        <authorList>
            <person name="Fan W."/>
            <person name="Wang S."/>
            <person name="Wang H."/>
            <person name="Wang A."/>
            <person name="Jiang F."/>
            <person name="Liu H."/>
            <person name="Zhao H."/>
            <person name="Xu D."/>
            <person name="Zhang Y."/>
        </authorList>
    </citation>
    <scope>NUCLEOTIDE SEQUENCE [LARGE SCALE GENOMIC DNA]</scope>
    <source>
        <strain evidence="2">cv. Punajuju</strain>
        <tissue evidence="1">Leaves</tissue>
    </source>
</reference>
<keyword evidence="2" id="KW-1185">Reference proteome</keyword>
<gene>
    <name evidence="1" type="ORF">L2E82_35522</name>
</gene>
<reference evidence="2" key="1">
    <citation type="journal article" date="2022" name="Mol. Ecol. Resour.">
        <title>The genomes of chicory, endive, great burdock and yacon provide insights into Asteraceae palaeo-polyploidization history and plant inulin production.</title>
        <authorList>
            <person name="Fan W."/>
            <person name="Wang S."/>
            <person name="Wang H."/>
            <person name="Wang A."/>
            <person name="Jiang F."/>
            <person name="Liu H."/>
            <person name="Zhao H."/>
            <person name="Xu D."/>
            <person name="Zhang Y."/>
        </authorList>
    </citation>
    <scope>NUCLEOTIDE SEQUENCE [LARGE SCALE GENOMIC DNA]</scope>
    <source>
        <strain evidence="2">cv. Punajuju</strain>
    </source>
</reference>
<evidence type="ECO:0000313" key="2">
    <source>
        <dbReference type="Proteomes" id="UP001055811"/>
    </source>
</evidence>
<dbReference type="Proteomes" id="UP001055811">
    <property type="component" value="Linkage Group LG06"/>
</dbReference>
<proteinExistence type="predicted"/>
<evidence type="ECO:0000313" key="1">
    <source>
        <dbReference type="EMBL" id="KAI3723765.1"/>
    </source>
</evidence>
<dbReference type="EMBL" id="CM042014">
    <property type="protein sequence ID" value="KAI3723765.1"/>
    <property type="molecule type" value="Genomic_DNA"/>
</dbReference>
<sequence>MENELKTCLKELIIGDFLTINDVALADPILSKSKLVAAIVLESRDNKEVLQLPRWWGNTGLLHSFPHQNFAGRERINLVEKLFNTHHDLFSWENLEMVKVQNTHSFFDYSLERHVNAQSSGSVLSRTMEDELKTYLRDLVIEEFLTINDVALAEPILSKSEWAAYMVLKTRDKEAVAKNVKKALV</sequence>